<dbReference type="RefSeq" id="WP_074640463.1">
    <property type="nucleotide sequence ID" value="NZ_FOFU01000001.1"/>
</dbReference>
<accession>A0A1H9ARH1</accession>
<evidence type="ECO:0008006" key="3">
    <source>
        <dbReference type="Google" id="ProtNLM"/>
    </source>
</evidence>
<organism evidence="1 2">
    <name type="scientific">Treponema bryantii</name>
    <dbReference type="NCBI Taxonomy" id="163"/>
    <lineage>
        <taxon>Bacteria</taxon>
        <taxon>Pseudomonadati</taxon>
        <taxon>Spirochaetota</taxon>
        <taxon>Spirochaetia</taxon>
        <taxon>Spirochaetales</taxon>
        <taxon>Treponemataceae</taxon>
        <taxon>Treponema</taxon>
    </lineage>
</organism>
<protein>
    <recommendedName>
        <fullName evidence="3">Lipoprotein</fullName>
    </recommendedName>
</protein>
<keyword evidence="2" id="KW-1185">Reference proteome</keyword>
<gene>
    <name evidence="1" type="ORF">SAMN04487977_101444</name>
</gene>
<dbReference type="EMBL" id="FOFU01000001">
    <property type="protein sequence ID" value="SEP79384.1"/>
    <property type="molecule type" value="Genomic_DNA"/>
</dbReference>
<name>A0A1H9ARH1_9SPIR</name>
<dbReference type="Proteomes" id="UP000182360">
    <property type="component" value="Unassembled WGS sequence"/>
</dbReference>
<sequence>MKKLFIGILCISLLSCKSPHNSTVEPPSEEQTAIPRSEWDSDNIAFENTSKITTTNSFYPRTEGTSGIIGSYYLSEERYEGMTGAEFTYQYDFYDNGYCHIKKTGWNTKAFTTPFSSEGTHRYKIIKFADDYYKVSYLSDNGVVKSSEFFQVSNDGLHLTYAINRDGVLIYANQND</sequence>
<dbReference type="AlphaFoldDB" id="A0A1H9ARH1"/>
<proteinExistence type="predicted"/>
<evidence type="ECO:0000313" key="1">
    <source>
        <dbReference type="EMBL" id="SEP79384.1"/>
    </source>
</evidence>
<dbReference type="PROSITE" id="PS51257">
    <property type="entry name" value="PROKAR_LIPOPROTEIN"/>
    <property type="match status" value="1"/>
</dbReference>
<reference evidence="1 2" key="1">
    <citation type="submission" date="2016-10" db="EMBL/GenBank/DDBJ databases">
        <authorList>
            <person name="de Groot N.N."/>
        </authorList>
    </citation>
    <scope>NUCLEOTIDE SEQUENCE [LARGE SCALE GENOMIC DNA]</scope>
    <source>
        <strain evidence="1 2">B25</strain>
    </source>
</reference>
<evidence type="ECO:0000313" key="2">
    <source>
        <dbReference type="Proteomes" id="UP000182360"/>
    </source>
</evidence>